<protein>
    <submittedName>
        <fullName evidence="1">Uncharacterized protein</fullName>
    </submittedName>
</protein>
<proteinExistence type="predicted"/>
<dbReference type="Proteomes" id="UP000176850">
    <property type="component" value="Unassembled WGS sequence"/>
</dbReference>
<reference evidence="1 2" key="1">
    <citation type="journal article" date="2016" name="Nat. Commun.">
        <title>Thousands of microbial genomes shed light on interconnected biogeochemical processes in an aquifer system.</title>
        <authorList>
            <person name="Anantharaman K."/>
            <person name="Brown C.T."/>
            <person name="Hug L.A."/>
            <person name="Sharon I."/>
            <person name="Castelle C.J."/>
            <person name="Probst A.J."/>
            <person name="Thomas B.C."/>
            <person name="Singh A."/>
            <person name="Wilkins M.J."/>
            <person name="Karaoz U."/>
            <person name="Brodie E.L."/>
            <person name="Williams K.H."/>
            <person name="Hubbard S.S."/>
            <person name="Banfield J.F."/>
        </authorList>
    </citation>
    <scope>NUCLEOTIDE SEQUENCE [LARGE SCALE GENOMIC DNA]</scope>
</reference>
<dbReference type="EMBL" id="MFZH01000018">
    <property type="protein sequence ID" value="OGK19107.1"/>
    <property type="molecule type" value="Genomic_DNA"/>
</dbReference>
<dbReference type="AlphaFoldDB" id="A0A1F7GJL5"/>
<evidence type="ECO:0000313" key="1">
    <source>
        <dbReference type="EMBL" id="OGK19107.1"/>
    </source>
</evidence>
<sequence length="174" mass="19267">MANKTFLETLLGVKSSGQNPEEILEHAHKKAEKILVEAVSTAQGILNQTELFNADLKARASAGLETAMTKQIATLGEQMEKNLAQIMASFTKKIDEELRAQAEKLAQKTNERFIATEAEIELYKKAELAKIDAKLTQKIDMLAQKLLGKSIDTKTHEKMIMDAVEKAGSEGFFE</sequence>
<gene>
    <name evidence="1" type="ORF">A2799_02895</name>
</gene>
<name>A0A1F7GJL5_9BACT</name>
<evidence type="ECO:0000313" key="2">
    <source>
        <dbReference type="Proteomes" id="UP000176850"/>
    </source>
</evidence>
<organism evidence="1 2">
    <name type="scientific">Candidatus Roizmanbacteria bacterium RIFCSPHIGHO2_01_FULL_39_24</name>
    <dbReference type="NCBI Taxonomy" id="1802032"/>
    <lineage>
        <taxon>Bacteria</taxon>
        <taxon>Candidatus Roizmaniibacteriota</taxon>
    </lineage>
</organism>
<accession>A0A1F7GJL5</accession>
<comment type="caution">
    <text evidence="1">The sequence shown here is derived from an EMBL/GenBank/DDBJ whole genome shotgun (WGS) entry which is preliminary data.</text>
</comment>